<name>A0A7W4YE79_9MICO</name>
<dbReference type="RefSeq" id="WP_068480149.1">
    <property type="nucleotide sequence ID" value="NZ_CZJS01000105.1"/>
</dbReference>
<evidence type="ECO:0000313" key="1">
    <source>
        <dbReference type="EMBL" id="MBB2956912.1"/>
    </source>
</evidence>
<dbReference type="NCBIfam" id="TIGR03544">
    <property type="entry name" value="DivI1A_domain"/>
    <property type="match status" value="2"/>
</dbReference>
<dbReference type="EMBL" id="JACHWJ010000001">
    <property type="protein sequence ID" value="MBB2956912.1"/>
    <property type="molecule type" value="Genomic_DNA"/>
</dbReference>
<protein>
    <submittedName>
        <fullName evidence="1">DivIVA domain-containing protein</fullName>
    </submittedName>
</protein>
<dbReference type="Proteomes" id="UP000545286">
    <property type="component" value="Unassembled WGS sequence"/>
</dbReference>
<dbReference type="AlphaFoldDB" id="A0A7W4YE79"/>
<keyword evidence="2" id="KW-1185">Reference proteome</keyword>
<proteinExistence type="predicted"/>
<sequence>MRSEDVRTKRFNALKFDGCYDVKEVDQFLDQAAAALEGHENGEPEQAQIVKAHEVEAVKFTSRVYERGYSAQEVDVFLEELATALGSYESDADA</sequence>
<comment type="caution">
    <text evidence="1">The sequence shown here is derived from an EMBL/GenBank/DDBJ whole genome shotgun (WGS) entry which is preliminary data.</text>
</comment>
<evidence type="ECO:0000313" key="2">
    <source>
        <dbReference type="Proteomes" id="UP000545286"/>
    </source>
</evidence>
<organism evidence="1 2">
    <name type="scientific">Pseudoclavibacter helvolus</name>
    <dbReference type="NCBI Taxonomy" id="255205"/>
    <lineage>
        <taxon>Bacteria</taxon>
        <taxon>Bacillati</taxon>
        <taxon>Actinomycetota</taxon>
        <taxon>Actinomycetes</taxon>
        <taxon>Micrococcales</taxon>
        <taxon>Microbacteriaceae</taxon>
        <taxon>Pseudoclavibacter</taxon>
    </lineage>
</organism>
<reference evidence="1 2" key="1">
    <citation type="submission" date="2020-08" db="EMBL/GenBank/DDBJ databases">
        <title>Sequencing the genomes of 1000 actinobacteria strains.</title>
        <authorList>
            <person name="Klenk H.-P."/>
        </authorList>
    </citation>
    <scope>NUCLEOTIDE SEQUENCE [LARGE SCALE GENOMIC DNA]</scope>
    <source>
        <strain evidence="1 2">DSM 20419</strain>
    </source>
</reference>
<dbReference type="Gene3D" id="6.10.250.660">
    <property type="match status" value="2"/>
</dbReference>
<dbReference type="InterPro" id="IPR019933">
    <property type="entry name" value="DivIVA_domain"/>
</dbReference>
<gene>
    <name evidence="1" type="ORF">FHX72_001024</name>
</gene>
<accession>A0A7W4YE79</accession>